<dbReference type="InterPro" id="IPR005186">
    <property type="entry name" value="FlaG"/>
</dbReference>
<keyword evidence="3" id="KW-1185">Reference proteome</keyword>
<dbReference type="Pfam" id="PF03646">
    <property type="entry name" value="FlaG"/>
    <property type="match status" value="1"/>
</dbReference>
<dbReference type="PANTHER" id="PTHR37166:SF1">
    <property type="entry name" value="PROTEIN FLAG"/>
    <property type="match status" value="1"/>
</dbReference>
<gene>
    <name evidence="2" type="ORF">A6K76_12375</name>
</gene>
<dbReference type="AlphaFoldDB" id="A0A1C0YR37"/>
<evidence type="ECO:0008006" key="4">
    <source>
        <dbReference type="Google" id="ProtNLM"/>
    </source>
</evidence>
<feature type="region of interest" description="Disordered" evidence="1">
    <location>
        <begin position="1"/>
        <end position="36"/>
    </location>
</feature>
<accession>A0A1C0YR37</accession>
<dbReference type="InterPro" id="IPR035924">
    <property type="entry name" value="FlaG-like_sf"/>
</dbReference>
<dbReference type="Proteomes" id="UP000093482">
    <property type="component" value="Unassembled WGS sequence"/>
</dbReference>
<evidence type="ECO:0000313" key="2">
    <source>
        <dbReference type="EMBL" id="OCS89638.1"/>
    </source>
</evidence>
<dbReference type="Gene3D" id="3.30.160.170">
    <property type="entry name" value="FlaG-like"/>
    <property type="match status" value="1"/>
</dbReference>
<protein>
    <recommendedName>
        <fullName evidence="4">Flagellar biosynthesis protein FlaG</fullName>
    </recommendedName>
</protein>
<dbReference type="PANTHER" id="PTHR37166">
    <property type="entry name" value="PROTEIN FLAG"/>
    <property type="match status" value="1"/>
</dbReference>
<evidence type="ECO:0000256" key="1">
    <source>
        <dbReference type="SAM" id="MobiDB-lite"/>
    </source>
</evidence>
<feature type="compositionally biased region" description="Polar residues" evidence="1">
    <location>
        <begin position="1"/>
        <end position="12"/>
    </location>
</feature>
<sequence length="112" mass="12443">MKPSATTSSQAEPKQKKEAASTTTEPTAIKFSSLDKPAMKEKLEPAMEAVNELLNTTNKAAKFVLHEGLDKYFVRLVDAKTEEVIKEIPPESLLNAFYELQKMAGMIVDEKI</sequence>
<comment type="caution">
    <text evidence="2">The sequence shown here is derived from an EMBL/GenBank/DDBJ whole genome shotgun (WGS) entry which is preliminary data.</text>
</comment>
<dbReference type="SUPFAM" id="SSF160214">
    <property type="entry name" value="FlaG-like"/>
    <property type="match status" value="1"/>
</dbReference>
<dbReference type="EMBL" id="MATO01000041">
    <property type="protein sequence ID" value="OCS89638.1"/>
    <property type="molecule type" value="Genomic_DNA"/>
</dbReference>
<evidence type="ECO:0000313" key="3">
    <source>
        <dbReference type="Proteomes" id="UP000093482"/>
    </source>
</evidence>
<proteinExistence type="predicted"/>
<organism evidence="2 3">
    <name type="scientific">Caryophanon latum</name>
    <dbReference type="NCBI Taxonomy" id="33977"/>
    <lineage>
        <taxon>Bacteria</taxon>
        <taxon>Bacillati</taxon>
        <taxon>Bacillota</taxon>
        <taxon>Bacilli</taxon>
        <taxon>Bacillales</taxon>
        <taxon>Caryophanaceae</taxon>
        <taxon>Caryophanon</taxon>
    </lineage>
</organism>
<name>A0A1C0YR37_9BACL</name>
<reference evidence="2 3" key="1">
    <citation type="submission" date="2016-07" db="EMBL/GenBank/DDBJ databases">
        <title>Caryophanon latum genome sequencing.</title>
        <authorList>
            <person name="Verma A."/>
            <person name="Pal Y."/>
            <person name="Krishnamurthi S."/>
        </authorList>
    </citation>
    <scope>NUCLEOTIDE SEQUENCE [LARGE SCALE GENOMIC DNA]</scope>
    <source>
        <strain evidence="2 3">DSM 14151</strain>
    </source>
</reference>